<keyword evidence="1" id="KW-0812">Transmembrane</keyword>
<feature type="transmembrane region" description="Helical" evidence="1">
    <location>
        <begin position="45"/>
        <end position="63"/>
    </location>
</feature>
<accession>A0A1G8IL19</accession>
<keyword evidence="3" id="KW-1185">Reference proteome</keyword>
<evidence type="ECO:0000313" key="3">
    <source>
        <dbReference type="Proteomes" id="UP000199382"/>
    </source>
</evidence>
<evidence type="ECO:0000256" key="1">
    <source>
        <dbReference type="SAM" id="Phobius"/>
    </source>
</evidence>
<dbReference type="OrthoDB" id="7866598at2"/>
<dbReference type="EMBL" id="FNEK01000001">
    <property type="protein sequence ID" value="SDI19491.1"/>
    <property type="molecule type" value="Genomic_DNA"/>
</dbReference>
<proteinExistence type="predicted"/>
<organism evidence="2 3">
    <name type="scientific">Aliiruegeria lutimaris</name>
    <dbReference type="NCBI Taxonomy" id="571298"/>
    <lineage>
        <taxon>Bacteria</taxon>
        <taxon>Pseudomonadati</taxon>
        <taxon>Pseudomonadota</taxon>
        <taxon>Alphaproteobacteria</taxon>
        <taxon>Rhodobacterales</taxon>
        <taxon>Roseobacteraceae</taxon>
        <taxon>Aliiruegeria</taxon>
    </lineage>
</organism>
<sequence length="91" mass="10235">MSADQAFLERLQRIESGKTWAPDGVLMPDRAARTRRRSVNSGQKRVVFVMSVALLLGLFWVFAQMQPELFAQISSGDFSAVSELWESTLDV</sequence>
<name>A0A1G8IL19_9RHOB</name>
<protein>
    <submittedName>
        <fullName evidence="2">Uncharacterized protein</fullName>
    </submittedName>
</protein>
<reference evidence="2 3" key="1">
    <citation type="submission" date="2016-10" db="EMBL/GenBank/DDBJ databases">
        <authorList>
            <person name="de Groot N.N."/>
        </authorList>
    </citation>
    <scope>NUCLEOTIDE SEQUENCE [LARGE SCALE GENOMIC DNA]</scope>
    <source>
        <strain evidence="2 3">DSM 25294</strain>
    </source>
</reference>
<dbReference type="STRING" id="571298.SAMN04488026_100164"/>
<keyword evidence="1" id="KW-0472">Membrane</keyword>
<keyword evidence="1" id="KW-1133">Transmembrane helix</keyword>
<dbReference type="Proteomes" id="UP000199382">
    <property type="component" value="Unassembled WGS sequence"/>
</dbReference>
<dbReference type="AlphaFoldDB" id="A0A1G8IL19"/>
<evidence type="ECO:0000313" key="2">
    <source>
        <dbReference type="EMBL" id="SDI19491.1"/>
    </source>
</evidence>
<dbReference type="RefSeq" id="WP_093147161.1">
    <property type="nucleotide sequence ID" value="NZ_FNEK01000001.1"/>
</dbReference>
<gene>
    <name evidence="2" type="ORF">SAMN04488026_100164</name>
</gene>